<evidence type="ECO:0000313" key="1">
    <source>
        <dbReference type="EMBL" id="GJM99795.1"/>
    </source>
</evidence>
<accession>A0AAV5CP46</accession>
<evidence type="ECO:0000313" key="2">
    <source>
        <dbReference type="Proteomes" id="UP001054889"/>
    </source>
</evidence>
<sequence>MNDPEIMAKNLQSLSPWFKQITISIKTLLDVSTMTVADLMGRLKEAEEAFKEAPVSLQHEGKLYLREEETRGRVRQRREQRLDASRRWWRQLRAWWSTKWAGIFKPAHQR</sequence>
<organism evidence="1 2">
    <name type="scientific">Eleusine coracana subsp. coracana</name>
    <dbReference type="NCBI Taxonomy" id="191504"/>
    <lineage>
        <taxon>Eukaryota</taxon>
        <taxon>Viridiplantae</taxon>
        <taxon>Streptophyta</taxon>
        <taxon>Embryophyta</taxon>
        <taxon>Tracheophyta</taxon>
        <taxon>Spermatophyta</taxon>
        <taxon>Magnoliopsida</taxon>
        <taxon>Liliopsida</taxon>
        <taxon>Poales</taxon>
        <taxon>Poaceae</taxon>
        <taxon>PACMAD clade</taxon>
        <taxon>Chloridoideae</taxon>
        <taxon>Cynodonteae</taxon>
        <taxon>Eleusininae</taxon>
        <taxon>Eleusine</taxon>
    </lineage>
</organism>
<dbReference type="AlphaFoldDB" id="A0AAV5CP46"/>
<protein>
    <submittedName>
        <fullName evidence="1">Uncharacterized protein</fullName>
    </submittedName>
</protein>
<name>A0AAV5CP46_ELECO</name>
<dbReference type="EMBL" id="BQKI01000008">
    <property type="protein sequence ID" value="GJM99795.1"/>
    <property type="molecule type" value="Genomic_DNA"/>
</dbReference>
<comment type="caution">
    <text evidence="1">The sequence shown here is derived from an EMBL/GenBank/DDBJ whole genome shotgun (WGS) entry which is preliminary data.</text>
</comment>
<reference evidence="1" key="1">
    <citation type="journal article" date="2018" name="DNA Res.">
        <title>Multiple hybrid de novo genome assembly of finger millet, an orphan allotetraploid crop.</title>
        <authorList>
            <person name="Hatakeyama M."/>
            <person name="Aluri S."/>
            <person name="Balachadran M.T."/>
            <person name="Sivarajan S.R."/>
            <person name="Patrignani A."/>
            <person name="Gruter S."/>
            <person name="Poveda L."/>
            <person name="Shimizu-Inatsugi R."/>
            <person name="Baeten J."/>
            <person name="Francoijs K.J."/>
            <person name="Nataraja K.N."/>
            <person name="Reddy Y.A.N."/>
            <person name="Phadnis S."/>
            <person name="Ravikumar R.L."/>
            <person name="Schlapbach R."/>
            <person name="Sreeman S.M."/>
            <person name="Shimizu K.K."/>
        </authorList>
    </citation>
    <scope>NUCLEOTIDE SEQUENCE</scope>
</reference>
<keyword evidence="2" id="KW-1185">Reference proteome</keyword>
<gene>
    <name evidence="1" type="primary">ga16930</name>
    <name evidence="1" type="ORF">PR202_ga16930</name>
</gene>
<proteinExistence type="predicted"/>
<dbReference type="Proteomes" id="UP001054889">
    <property type="component" value="Unassembled WGS sequence"/>
</dbReference>
<reference evidence="1" key="2">
    <citation type="submission" date="2021-12" db="EMBL/GenBank/DDBJ databases">
        <title>Resequencing data analysis of finger millet.</title>
        <authorList>
            <person name="Hatakeyama M."/>
            <person name="Aluri S."/>
            <person name="Balachadran M.T."/>
            <person name="Sivarajan S.R."/>
            <person name="Poveda L."/>
            <person name="Shimizu-Inatsugi R."/>
            <person name="Schlapbach R."/>
            <person name="Sreeman S.M."/>
            <person name="Shimizu K.K."/>
        </authorList>
    </citation>
    <scope>NUCLEOTIDE SEQUENCE</scope>
</reference>